<keyword evidence="1" id="KW-0472">Membrane</keyword>
<comment type="caution">
    <text evidence="2">The sequence shown here is derived from an EMBL/GenBank/DDBJ whole genome shotgun (WGS) entry which is preliminary data.</text>
</comment>
<dbReference type="RefSeq" id="WP_185639345.1">
    <property type="nucleotide sequence ID" value="NZ_JAATOD010000005.1"/>
</dbReference>
<evidence type="ECO:0000313" key="2">
    <source>
        <dbReference type="EMBL" id="MBC2330929.1"/>
    </source>
</evidence>
<feature type="transmembrane region" description="Helical" evidence="1">
    <location>
        <begin position="155"/>
        <end position="175"/>
    </location>
</feature>
<dbReference type="AlphaFoldDB" id="A0A7X1DQ44"/>
<sequence>MWLFFKRDILWFLQGNKLKIIGLVILLVLAILISVVNTKNASGTIADVFLAFLKQENGAENPLTSSLNWIIIQSVPVYLFGSYFYKELFALEEFITIRFNNRILPFLSKILLIITLMLLYYLVIIGLVVFISFLFGIRLDVEPTVLFIGLNMPLYEIGLCFFVGGLALITLQLLLSIIIKPFYAITAVLVIIVTNCFITNSWIIGSVSNVAGFTDVNNWLLLSIQLAYIILAMLIGGNIYRKTDLYKLN</sequence>
<gene>
    <name evidence="2" type="ORF">HCX62_12885</name>
</gene>
<feature type="transmembrane region" description="Helical" evidence="1">
    <location>
        <begin position="20"/>
        <end position="37"/>
    </location>
</feature>
<dbReference type="Proteomes" id="UP000572016">
    <property type="component" value="Unassembled WGS sequence"/>
</dbReference>
<accession>A0A7X1DQ44</accession>
<feature type="transmembrane region" description="Helical" evidence="1">
    <location>
        <begin position="182"/>
        <end position="204"/>
    </location>
</feature>
<organism evidence="2 3">
    <name type="scientific">Listeria swaminathanii</name>
    <dbReference type="NCBI Taxonomy" id="2713501"/>
    <lineage>
        <taxon>Bacteria</taxon>
        <taxon>Bacillati</taxon>
        <taxon>Bacillota</taxon>
        <taxon>Bacilli</taxon>
        <taxon>Bacillales</taxon>
        <taxon>Listeriaceae</taxon>
        <taxon>Listeria</taxon>
    </lineage>
</organism>
<proteinExistence type="predicted"/>
<keyword evidence="1" id="KW-1133">Transmembrane helix</keyword>
<name>A0A7X1DQ44_9LIST</name>
<feature type="transmembrane region" description="Helical" evidence="1">
    <location>
        <begin position="67"/>
        <end position="85"/>
    </location>
</feature>
<feature type="transmembrane region" description="Helical" evidence="1">
    <location>
        <begin position="219"/>
        <end position="240"/>
    </location>
</feature>
<dbReference type="EMBL" id="JAATOD010000005">
    <property type="protein sequence ID" value="MBC2330929.1"/>
    <property type="molecule type" value="Genomic_DNA"/>
</dbReference>
<evidence type="ECO:0000313" key="3">
    <source>
        <dbReference type="Proteomes" id="UP000572016"/>
    </source>
</evidence>
<protein>
    <submittedName>
        <fullName evidence="2">Uncharacterized protein</fullName>
    </submittedName>
</protein>
<reference evidence="2 3" key="1">
    <citation type="submission" date="2020-03" db="EMBL/GenBank/DDBJ databases">
        <title>Soil Listeria distribution.</title>
        <authorList>
            <person name="Liao J."/>
            <person name="Wiedmann M."/>
        </authorList>
    </citation>
    <scope>NUCLEOTIDE SEQUENCE [LARGE SCALE GENOMIC DNA]</scope>
    <source>
        <strain evidence="2 3">FSL L7-0020</strain>
    </source>
</reference>
<feature type="transmembrane region" description="Helical" evidence="1">
    <location>
        <begin position="106"/>
        <end position="135"/>
    </location>
</feature>
<evidence type="ECO:0000256" key="1">
    <source>
        <dbReference type="SAM" id="Phobius"/>
    </source>
</evidence>
<keyword evidence="1" id="KW-0812">Transmembrane</keyword>